<dbReference type="Proteomes" id="UP000296201">
    <property type="component" value="Chromosome"/>
</dbReference>
<dbReference type="EMBL" id="CP032096">
    <property type="protein sequence ID" value="QBZ84113.1"/>
    <property type="molecule type" value="Genomic_DNA"/>
</dbReference>
<keyword evidence="12" id="KW-1185">Reference proteome</keyword>
<dbReference type="NCBIfam" id="TIGR01528">
    <property type="entry name" value="NMN_trans_PnuC"/>
    <property type="match status" value="1"/>
</dbReference>
<feature type="transmembrane region" description="Helical" evidence="10">
    <location>
        <begin position="129"/>
        <end position="148"/>
    </location>
</feature>
<name>A0A4P7P1T0_9GAMM</name>
<evidence type="ECO:0000256" key="2">
    <source>
        <dbReference type="ARBA" id="ARBA00004651"/>
    </source>
</evidence>
<evidence type="ECO:0000256" key="10">
    <source>
        <dbReference type="SAM" id="Phobius"/>
    </source>
</evidence>
<dbReference type="GO" id="GO:0034257">
    <property type="term" value="F:nicotinamide riboside transmembrane transporter activity"/>
    <property type="evidence" value="ECO:0007669"/>
    <property type="project" value="InterPro"/>
</dbReference>
<feature type="transmembrane region" description="Helical" evidence="10">
    <location>
        <begin position="6"/>
        <end position="33"/>
    </location>
</feature>
<accession>A0A4P7P1T0</accession>
<dbReference type="GO" id="GO:0005886">
    <property type="term" value="C:plasma membrane"/>
    <property type="evidence" value="ECO:0007669"/>
    <property type="project" value="UniProtKB-SubCell"/>
</dbReference>
<evidence type="ECO:0000256" key="3">
    <source>
        <dbReference type="ARBA" id="ARBA00006669"/>
    </source>
</evidence>
<evidence type="ECO:0000256" key="7">
    <source>
        <dbReference type="ARBA" id="ARBA00022692"/>
    </source>
</evidence>
<proteinExistence type="inferred from homology"/>
<evidence type="ECO:0000256" key="9">
    <source>
        <dbReference type="ARBA" id="ARBA00023136"/>
    </source>
</evidence>
<comment type="similarity">
    <text evidence="3">Belongs to the nicotinamide ribonucleoside (NR) uptake permease (TC 4.B.1) family.</text>
</comment>
<reference evidence="11 12" key="1">
    <citation type="submission" date="2018-08" db="EMBL/GenBank/DDBJ databases">
        <title>Horizontal acquisition of hydrogen conversion ability and other habitat adaptations in Hydrogenovibrio crunogenus strains.</title>
        <authorList>
            <person name="Gonnella G."/>
            <person name="Adam N."/>
            <person name="Perner M."/>
        </authorList>
    </citation>
    <scope>NUCLEOTIDE SEQUENCE [LARGE SCALE GENOMIC DNA]</scope>
    <source>
        <strain evidence="11 12">SP-41</strain>
    </source>
</reference>
<comment type="function">
    <text evidence="1">Required for nicotinamide riboside transport across the inner membrane.</text>
</comment>
<evidence type="ECO:0000313" key="11">
    <source>
        <dbReference type="EMBL" id="QBZ84113.1"/>
    </source>
</evidence>
<feature type="transmembrane region" description="Helical" evidence="10">
    <location>
        <begin position="104"/>
        <end position="123"/>
    </location>
</feature>
<evidence type="ECO:0000256" key="5">
    <source>
        <dbReference type="ARBA" id="ARBA00022448"/>
    </source>
</evidence>
<gene>
    <name evidence="11" type="primary">pnuC</name>
    <name evidence="11" type="ORF">GHNINEIG_02188</name>
</gene>
<feature type="transmembrane region" description="Helical" evidence="10">
    <location>
        <begin position="155"/>
        <end position="172"/>
    </location>
</feature>
<evidence type="ECO:0000256" key="6">
    <source>
        <dbReference type="ARBA" id="ARBA00022475"/>
    </source>
</evidence>
<comment type="subcellular location">
    <subcellularLocation>
        <location evidence="2">Cell membrane</location>
        <topology evidence="2">Multi-pass membrane protein</topology>
    </subcellularLocation>
</comment>
<organism evidence="11 12">
    <name type="scientific">Hydrogenovibrio crunogenus</name>
    <dbReference type="NCBI Taxonomy" id="39765"/>
    <lineage>
        <taxon>Bacteria</taxon>
        <taxon>Pseudomonadati</taxon>
        <taxon>Pseudomonadota</taxon>
        <taxon>Gammaproteobacteria</taxon>
        <taxon>Thiotrichales</taxon>
        <taxon>Piscirickettsiaceae</taxon>
        <taxon>Hydrogenovibrio</taxon>
    </lineage>
</organism>
<evidence type="ECO:0000256" key="1">
    <source>
        <dbReference type="ARBA" id="ARBA00002672"/>
    </source>
</evidence>
<feature type="transmembrane region" description="Helical" evidence="10">
    <location>
        <begin position="178"/>
        <end position="195"/>
    </location>
</feature>
<evidence type="ECO:0000256" key="8">
    <source>
        <dbReference type="ARBA" id="ARBA00022989"/>
    </source>
</evidence>
<keyword evidence="8 10" id="KW-1133">Transmembrane helix</keyword>
<dbReference type="PANTHER" id="PTHR36122:SF2">
    <property type="entry name" value="NICOTINAMIDE RIBOSIDE TRANSPORTER PNUC"/>
    <property type="match status" value="1"/>
</dbReference>
<dbReference type="InterPro" id="IPR006419">
    <property type="entry name" value="NMN_transpt_PnuC"/>
</dbReference>
<keyword evidence="5" id="KW-0813">Transport</keyword>
<dbReference type="AlphaFoldDB" id="A0A4P7P1T0"/>
<sequence>METPNLFADVLASILALSGWEALATLLGIGYILFAIKQSIWAWPCAFFSTFIYTLLFWDGQLPLQSVLNAYYLVMAIYGFWLWKKPIQSDKAIHVHTKPIAFHLGFLVIGTILTVTIGFYMQQGDYSRAPFLDAGVMVFSVMNTYLMARKVLENWLYWLVINSAAIVLYWQSGFYFTILMFILYFGLAIAGYRAWRQDWITRQIAHG</sequence>
<dbReference type="PANTHER" id="PTHR36122">
    <property type="entry name" value="NICOTINAMIDE RIBOSIDE TRANSPORTER PNUC"/>
    <property type="match status" value="1"/>
</dbReference>
<dbReference type="RefSeq" id="WP_223260887.1">
    <property type="nucleotide sequence ID" value="NZ_CP032096.1"/>
</dbReference>
<protein>
    <recommendedName>
        <fullName evidence="4">Nicotinamide riboside transporter PnuC</fullName>
    </recommendedName>
</protein>
<keyword evidence="7 10" id="KW-0812">Transmembrane</keyword>
<evidence type="ECO:0000313" key="12">
    <source>
        <dbReference type="Proteomes" id="UP000296201"/>
    </source>
</evidence>
<feature type="transmembrane region" description="Helical" evidence="10">
    <location>
        <begin position="64"/>
        <end position="83"/>
    </location>
</feature>
<dbReference type="Pfam" id="PF04973">
    <property type="entry name" value="NMN_transporter"/>
    <property type="match status" value="1"/>
</dbReference>
<keyword evidence="6" id="KW-1003">Cell membrane</keyword>
<keyword evidence="9 10" id="KW-0472">Membrane</keyword>
<feature type="transmembrane region" description="Helical" evidence="10">
    <location>
        <begin position="40"/>
        <end position="58"/>
    </location>
</feature>
<evidence type="ECO:0000256" key="4">
    <source>
        <dbReference type="ARBA" id="ARBA00017522"/>
    </source>
</evidence>